<dbReference type="EMBL" id="JYIV01000028">
    <property type="protein sequence ID" value="KJL20547.1"/>
    <property type="molecule type" value="Genomic_DNA"/>
</dbReference>
<dbReference type="OrthoDB" id="227596at2"/>
<dbReference type="EC" id="2.7.13.3" evidence="2"/>
<protein>
    <recommendedName>
        <fullName evidence="2">histidine kinase</fullName>
        <ecNumber evidence="2">2.7.13.3</ecNumber>
    </recommendedName>
</protein>
<keyword evidence="8" id="KW-0902">Two-component regulatory system</keyword>
<dbReference type="Pfam" id="PF02518">
    <property type="entry name" value="HATPase_c"/>
    <property type="match status" value="1"/>
</dbReference>
<dbReference type="Pfam" id="PF23539">
    <property type="entry name" value="DUF7134"/>
    <property type="match status" value="1"/>
</dbReference>
<organism evidence="11 12">
    <name type="scientific">Microbacterium oxydans</name>
    <dbReference type="NCBI Taxonomy" id="82380"/>
    <lineage>
        <taxon>Bacteria</taxon>
        <taxon>Bacillati</taxon>
        <taxon>Actinomycetota</taxon>
        <taxon>Actinomycetes</taxon>
        <taxon>Micrococcales</taxon>
        <taxon>Microbacteriaceae</taxon>
        <taxon>Microbacterium</taxon>
    </lineage>
</organism>
<dbReference type="PANTHER" id="PTHR24421">
    <property type="entry name" value="NITRATE/NITRITE SENSOR PROTEIN NARX-RELATED"/>
    <property type="match status" value="1"/>
</dbReference>
<dbReference type="InterPro" id="IPR003594">
    <property type="entry name" value="HATPase_dom"/>
</dbReference>
<dbReference type="InterPro" id="IPR011712">
    <property type="entry name" value="Sig_transdc_His_kin_sub3_dim/P"/>
</dbReference>
<evidence type="ECO:0000256" key="9">
    <source>
        <dbReference type="SAM" id="Phobius"/>
    </source>
</evidence>
<comment type="catalytic activity">
    <reaction evidence="1">
        <text>ATP + protein L-histidine = ADP + protein N-phospho-L-histidine.</text>
        <dbReference type="EC" id="2.7.13.3"/>
    </reaction>
</comment>
<feature type="transmembrane region" description="Helical" evidence="9">
    <location>
        <begin position="167"/>
        <end position="184"/>
    </location>
</feature>
<dbReference type="InterPro" id="IPR036890">
    <property type="entry name" value="HATPase_C_sf"/>
</dbReference>
<dbReference type="CDD" id="cd16917">
    <property type="entry name" value="HATPase_UhpB-NarQ-NarX-like"/>
    <property type="match status" value="1"/>
</dbReference>
<dbReference type="PANTHER" id="PTHR24421:SF10">
    <property type="entry name" value="NITRATE_NITRITE SENSOR PROTEIN NARQ"/>
    <property type="match status" value="1"/>
</dbReference>
<dbReference type="PATRIC" id="fig|82380.10.peg.2778"/>
<dbReference type="Gene3D" id="1.20.5.1930">
    <property type="match status" value="1"/>
</dbReference>
<feature type="transmembrane region" description="Helical" evidence="9">
    <location>
        <begin position="64"/>
        <end position="83"/>
    </location>
</feature>
<evidence type="ECO:0000313" key="11">
    <source>
        <dbReference type="EMBL" id="KJL20547.1"/>
    </source>
</evidence>
<dbReference type="SUPFAM" id="SSF55874">
    <property type="entry name" value="ATPase domain of HSP90 chaperone/DNA topoisomerase II/histidine kinase"/>
    <property type="match status" value="1"/>
</dbReference>
<dbReference type="AlphaFoldDB" id="A0A0F0KI15"/>
<dbReference type="Pfam" id="PF07730">
    <property type="entry name" value="HisKA_3"/>
    <property type="match status" value="1"/>
</dbReference>
<evidence type="ECO:0000256" key="3">
    <source>
        <dbReference type="ARBA" id="ARBA00022553"/>
    </source>
</evidence>
<evidence type="ECO:0000259" key="10">
    <source>
        <dbReference type="SMART" id="SM00387"/>
    </source>
</evidence>
<evidence type="ECO:0000256" key="7">
    <source>
        <dbReference type="ARBA" id="ARBA00022840"/>
    </source>
</evidence>
<accession>A0A0F0KI15</accession>
<feature type="domain" description="Histidine kinase/HSP90-like ATPase" evidence="10">
    <location>
        <begin position="326"/>
        <end position="420"/>
    </location>
</feature>
<keyword evidence="3" id="KW-0597">Phosphoprotein</keyword>
<evidence type="ECO:0000256" key="5">
    <source>
        <dbReference type="ARBA" id="ARBA00022741"/>
    </source>
</evidence>
<gene>
    <name evidence="11" type="primary">desK_5</name>
    <name evidence="11" type="ORF">RN51_02765</name>
</gene>
<evidence type="ECO:0000313" key="12">
    <source>
        <dbReference type="Proteomes" id="UP000033725"/>
    </source>
</evidence>
<reference evidence="11 12" key="1">
    <citation type="submission" date="2015-02" db="EMBL/GenBank/DDBJ databases">
        <title>Draft genome sequences of ten Microbacterium spp. with emphasis on heavy metal contaminated environments.</title>
        <authorList>
            <person name="Corretto E."/>
        </authorList>
    </citation>
    <scope>NUCLEOTIDE SEQUENCE [LARGE SCALE GENOMIC DNA]</scope>
    <source>
        <strain evidence="11 12">BEL163</strain>
    </source>
</reference>
<keyword evidence="6 11" id="KW-0418">Kinase</keyword>
<dbReference type="GO" id="GO:0016020">
    <property type="term" value="C:membrane"/>
    <property type="evidence" value="ECO:0007669"/>
    <property type="project" value="InterPro"/>
</dbReference>
<dbReference type="Proteomes" id="UP000033725">
    <property type="component" value="Unassembled WGS sequence"/>
</dbReference>
<keyword evidence="9" id="KW-0812">Transmembrane</keyword>
<keyword evidence="4 11" id="KW-0808">Transferase</keyword>
<dbReference type="InterPro" id="IPR055558">
    <property type="entry name" value="DUF7134"/>
</dbReference>
<name>A0A0F0KI15_9MICO</name>
<keyword evidence="9" id="KW-1133">Transmembrane helix</keyword>
<comment type="caution">
    <text evidence="11">The sequence shown here is derived from an EMBL/GenBank/DDBJ whole genome shotgun (WGS) entry which is preliminary data.</text>
</comment>
<evidence type="ECO:0000256" key="1">
    <source>
        <dbReference type="ARBA" id="ARBA00000085"/>
    </source>
</evidence>
<keyword evidence="9" id="KW-0472">Membrane</keyword>
<dbReference type="InterPro" id="IPR050482">
    <property type="entry name" value="Sensor_HK_TwoCompSys"/>
</dbReference>
<dbReference type="GO" id="GO:0005524">
    <property type="term" value="F:ATP binding"/>
    <property type="evidence" value="ECO:0007669"/>
    <property type="project" value="UniProtKB-KW"/>
</dbReference>
<dbReference type="RefSeq" id="WP_052674728.1">
    <property type="nucleotide sequence ID" value="NZ_JYIV01000028.1"/>
</dbReference>
<dbReference type="GO" id="GO:0046983">
    <property type="term" value="F:protein dimerization activity"/>
    <property type="evidence" value="ECO:0007669"/>
    <property type="project" value="InterPro"/>
</dbReference>
<dbReference type="Gene3D" id="3.30.565.10">
    <property type="entry name" value="Histidine kinase-like ATPase, C-terminal domain"/>
    <property type="match status" value="1"/>
</dbReference>
<evidence type="ECO:0000256" key="6">
    <source>
        <dbReference type="ARBA" id="ARBA00022777"/>
    </source>
</evidence>
<proteinExistence type="predicted"/>
<evidence type="ECO:0000256" key="2">
    <source>
        <dbReference type="ARBA" id="ARBA00012438"/>
    </source>
</evidence>
<keyword evidence="5" id="KW-0547">Nucleotide-binding</keyword>
<feature type="transmembrane region" description="Helical" evidence="9">
    <location>
        <begin position="89"/>
        <end position="122"/>
    </location>
</feature>
<sequence length="423" mass="45815">MRGSAPVGDVGVREVGLPRPPGVVRRFWGSRPWLFDSLLAALYFVLGDFWALITPLSSGRWSPLAPILIPVMLTLVGAVALLFRRHRPWLTFAAFALISVVALVTDTLADPIGISLALYALFVYRSNRSGWIAFAVTVFVGILVFPLLDWLRQGELDRAFTSVPESLFFLVVMLIAALLGVTVGDRRRYIGAILDRANQLARERDQQARIATLAERARITREIHDVVAHSVSVMVSLADGADALAEKDPQRSRDAVQEIGAIGRQSLVEMRQLLGALGDDTAESEEDGPLRPNPGLTELATLVETFRTAGLPVSVQTVGSAPSSPALQNTIHRIVQEALTNALRYAKSPSEVRVLLDFRGDVLVVDVIDDGQPGPPAASVGSGRGLVGIRERARLAGGTVQAGPLPDGGWRVRVEIPEQEEQR</sequence>
<keyword evidence="7" id="KW-0067">ATP-binding</keyword>
<dbReference type="GO" id="GO:0000155">
    <property type="term" value="F:phosphorelay sensor kinase activity"/>
    <property type="evidence" value="ECO:0007669"/>
    <property type="project" value="InterPro"/>
</dbReference>
<feature type="transmembrane region" description="Helical" evidence="9">
    <location>
        <begin position="33"/>
        <end position="52"/>
    </location>
</feature>
<evidence type="ECO:0000256" key="8">
    <source>
        <dbReference type="ARBA" id="ARBA00023012"/>
    </source>
</evidence>
<feature type="transmembrane region" description="Helical" evidence="9">
    <location>
        <begin position="129"/>
        <end position="147"/>
    </location>
</feature>
<dbReference type="SMART" id="SM00387">
    <property type="entry name" value="HATPase_c"/>
    <property type="match status" value="1"/>
</dbReference>
<evidence type="ECO:0000256" key="4">
    <source>
        <dbReference type="ARBA" id="ARBA00022679"/>
    </source>
</evidence>